<dbReference type="GO" id="GO:0005737">
    <property type="term" value="C:cytoplasm"/>
    <property type="evidence" value="ECO:0007669"/>
    <property type="project" value="TreeGrafter"/>
</dbReference>
<accession>A0A8S1J9S2</accession>
<name>A0A8S1J9S2_9CHLO</name>
<organism evidence="3 4">
    <name type="scientific">Ostreobium quekettii</name>
    <dbReference type="NCBI Taxonomy" id="121088"/>
    <lineage>
        <taxon>Eukaryota</taxon>
        <taxon>Viridiplantae</taxon>
        <taxon>Chlorophyta</taxon>
        <taxon>core chlorophytes</taxon>
        <taxon>Ulvophyceae</taxon>
        <taxon>TCBD clade</taxon>
        <taxon>Bryopsidales</taxon>
        <taxon>Ostreobineae</taxon>
        <taxon>Ostreobiaceae</taxon>
        <taxon>Ostreobium</taxon>
    </lineage>
</organism>
<dbReference type="Pfam" id="PF07065">
    <property type="entry name" value="D123"/>
    <property type="match status" value="1"/>
</dbReference>
<keyword evidence="4" id="KW-1185">Reference proteome</keyword>
<gene>
    <name evidence="3" type="ORF">OSTQU699_LOCUS5710</name>
</gene>
<dbReference type="AlphaFoldDB" id="A0A8S1J9S2"/>
<feature type="region of interest" description="Disordered" evidence="2">
    <location>
        <begin position="108"/>
        <end position="128"/>
    </location>
</feature>
<dbReference type="PANTHER" id="PTHR15323">
    <property type="entry name" value="D123 PROTEIN"/>
    <property type="match status" value="1"/>
</dbReference>
<evidence type="ECO:0000256" key="2">
    <source>
        <dbReference type="SAM" id="MobiDB-lite"/>
    </source>
</evidence>
<proteinExistence type="inferred from homology"/>
<sequence>MFSQGSEQNNARDLPGNYGQVFHPHSLGNTLGCPSCFWLLYLSKPSCVTCCEFADTYDVYITSSNRVKLIDFNPIGGSTSPLLFTWCELGYLPKMDSNADGIAEAAMATTEDKSSSRQHSDLPGGFGGSPPIRVVGDQSGMMLGQQVAYGMPFDMIGCSVEDMVKAMGAEEGAMG</sequence>
<protein>
    <submittedName>
        <fullName evidence="3">Uncharacterized protein</fullName>
    </submittedName>
</protein>
<evidence type="ECO:0000313" key="3">
    <source>
        <dbReference type="EMBL" id="CAD7700351.1"/>
    </source>
</evidence>
<comment type="caution">
    <text evidence="3">The sequence shown here is derived from an EMBL/GenBank/DDBJ whole genome shotgun (WGS) entry which is preliminary data.</text>
</comment>
<dbReference type="Proteomes" id="UP000708148">
    <property type="component" value="Unassembled WGS sequence"/>
</dbReference>
<dbReference type="OrthoDB" id="498146at2759"/>
<dbReference type="PANTHER" id="PTHR15323:SF6">
    <property type="entry name" value="CELL DIVISION CYCLE PROTEIN 123 HOMOLOG"/>
    <property type="match status" value="1"/>
</dbReference>
<dbReference type="InterPro" id="IPR009772">
    <property type="entry name" value="CDC123"/>
</dbReference>
<reference evidence="3" key="1">
    <citation type="submission" date="2020-12" db="EMBL/GenBank/DDBJ databases">
        <authorList>
            <person name="Iha C."/>
        </authorList>
    </citation>
    <scope>NUCLEOTIDE SEQUENCE</scope>
</reference>
<dbReference type="EMBL" id="CAJHUC010001232">
    <property type="protein sequence ID" value="CAD7700351.1"/>
    <property type="molecule type" value="Genomic_DNA"/>
</dbReference>
<feature type="compositionally biased region" description="Basic and acidic residues" evidence="2">
    <location>
        <begin position="110"/>
        <end position="120"/>
    </location>
</feature>
<evidence type="ECO:0000313" key="4">
    <source>
        <dbReference type="Proteomes" id="UP000708148"/>
    </source>
</evidence>
<comment type="similarity">
    <text evidence="1">Belongs to the CDC123 family.</text>
</comment>
<evidence type="ECO:0000256" key="1">
    <source>
        <dbReference type="ARBA" id="ARBA00011047"/>
    </source>
</evidence>